<dbReference type="RefSeq" id="WP_194537959.1">
    <property type="nucleotide sequence ID" value="NZ_JACEFB010000006.1"/>
</dbReference>
<sequence length="340" mass="38946">MINPPLHHQEHIIHGYNVKTIPDPVRQSLTAPMAGWRWELCRGGLSGAVIWQGLDPTGHIRVALKCWPAEMTPQRLAQIHKWMQQAHHLPFVPRIHTWVHGGTIWTHEGVCWDLTRWQPGQPRDKPTLKEVELACQAVGLLHTAWPVQRYGPCPAIQSRMDWLSRWLRSPRLSEALLRRYPRWESILRDAERILREHAEPVLKRLVYWTKLEGPLQVCVRDLRAEHVLFTDVEGTLMVSGIVDFGAAQVDHPIVDLARLLGDYAASAPAQSDEFFAAGVQAYETTGRYLGQWRDCVSLLSQAGALAAGIRWLDRLERDMAIPASTEVVFQRIHELFRLWL</sequence>
<keyword evidence="2" id="KW-0808">Transferase</keyword>
<evidence type="ECO:0000259" key="1">
    <source>
        <dbReference type="Pfam" id="PF01636"/>
    </source>
</evidence>
<dbReference type="Pfam" id="PF01636">
    <property type="entry name" value="APH"/>
    <property type="match status" value="1"/>
</dbReference>
<dbReference type="EMBL" id="JACEFB010000006">
    <property type="protein sequence ID" value="MBA2226525.1"/>
    <property type="molecule type" value="Genomic_DNA"/>
</dbReference>
<dbReference type="Proteomes" id="UP000542342">
    <property type="component" value="Unassembled WGS sequence"/>
</dbReference>
<evidence type="ECO:0000313" key="2">
    <source>
        <dbReference type="EMBL" id="MBA2226525.1"/>
    </source>
</evidence>
<dbReference type="InterPro" id="IPR002575">
    <property type="entry name" value="Aminoglycoside_PTrfase"/>
</dbReference>
<organism evidence="2 3">
    <name type="scientific">Thermogemmata fonticola</name>
    <dbReference type="NCBI Taxonomy" id="2755323"/>
    <lineage>
        <taxon>Bacteria</taxon>
        <taxon>Pseudomonadati</taxon>
        <taxon>Planctomycetota</taxon>
        <taxon>Planctomycetia</taxon>
        <taxon>Gemmatales</taxon>
        <taxon>Gemmataceae</taxon>
        <taxon>Thermogemmata</taxon>
    </lineage>
</organism>
<dbReference type="Gene3D" id="3.90.1200.10">
    <property type="match status" value="1"/>
</dbReference>
<dbReference type="InterPro" id="IPR011009">
    <property type="entry name" value="Kinase-like_dom_sf"/>
</dbReference>
<reference evidence="2 3" key="1">
    <citation type="submission" date="2020-07" db="EMBL/GenBank/DDBJ databases">
        <title>Thermogemmata thermophila gen. nov., sp. nov., a novel moderate thermophilic planctomycete from a Kamchatka hot spring.</title>
        <authorList>
            <person name="Elcheninov A.G."/>
            <person name="Podosokorskaya O.A."/>
            <person name="Kovaleva O.L."/>
            <person name="Novikov A."/>
            <person name="Bonch-Osmolovskaya E.A."/>
            <person name="Toshchakov S.V."/>
            <person name="Kublanov I.V."/>
        </authorList>
    </citation>
    <scope>NUCLEOTIDE SEQUENCE [LARGE SCALE GENOMIC DNA]</scope>
    <source>
        <strain evidence="2 3">2918</strain>
    </source>
</reference>
<protein>
    <submittedName>
        <fullName evidence="2">Aminoglycoside phosphotransferase family protein</fullName>
    </submittedName>
</protein>
<comment type="caution">
    <text evidence="2">The sequence shown here is derived from an EMBL/GenBank/DDBJ whole genome shotgun (WGS) entry which is preliminary data.</text>
</comment>
<name>A0A7V8VER4_9BACT</name>
<dbReference type="AlphaFoldDB" id="A0A7V8VER4"/>
<evidence type="ECO:0000313" key="3">
    <source>
        <dbReference type="Proteomes" id="UP000542342"/>
    </source>
</evidence>
<accession>A0A7V8VER4</accession>
<feature type="domain" description="Aminoglycoside phosphotransferase" evidence="1">
    <location>
        <begin position="40"/>
        <end position="285"/>
    </location>
</feature>
<gene>
    <name evidence="2" type="ORF">H0921_10175</name>
</gene>
<dbReference type="GO" id="GO:0016740">
    <property type="term" value="F:transferase activity"/>
    <property type="evidence" value="ECO:0007669"/>
    <property type="project" value="UniProtKB-KW"/>
</dbReference>
<dbReference type="SUPFAM" id="SSF56112">
    <property type="entry name" value="Protein kinase-like (PK-like)"/>
    <property type="match status" value="1"/>
</dbReference>
<keyword evidence="3" id="KW-1185">Reference proteome</keyword>
<proteinExistence type="predicted"/>